<gene>
    <name evidence="2" type="ORF">BRAFLDRAFT_98570</name>
</gene>
<protein>
    <recommendedName>
        <fullName evidence="1">Elongation factor EFG domain-containing protein</fullName>
    </recommendedName>
</protein>
<dbReference type="InParanoid" id="C3Z672"/>
<reference evidence="2" key="1">
    <citation type="journal article" date="2008" name="Nature">
        <title>The amphioxus genome and the evolution of the chordate karyotype.</title>
        <authorList>
            <consortium name="US DOE Joint Genome Institute (JGI-PGF)"/>
            <person name="Putnam N.H."/>
            <person name="Butts T."/>
            <person name="Ferrier D.E.K."/>
            <person name="Furlong R.F."/>
            <person name="Hellsten U."/>
            <person name="Kawashima T."/>
            <person name="Robinson-Rechavi M."/>
            <person name="Shoguchi E."/>
            <person name="Terry A."/>
            <person name="Yu J.-K."/>
            <person name="Benito-Gutierrez E.L."/>
            <person name="Dubchak I."/>
            <person name="Garcia-Fernandez J."/>
            <person name="Gibson-Brown J.J."/>
            <person name="Grigoriev I.V."/>
            <person name="Horton A.C."/>
            <person name="de Jong P.J."/>
            <person name="Jurka J."/>
            <person name="Kapitonov V.V."/>
            <person name="Kohara Y."/>
            <person name="Kuroki Y."/>
            <person name="Lindquist E."/>
            <person name="Lucas S."/>
            <person name="Osoegawa K."/>
            <person name="Pennacchio L.A."/>
            <person name="Salamov A.A."/>
            <person name="Satou Y."/>
            <person name="Sauka-Spengler T."/>
            <person name="Schmutz J."/>
            <person name="Shin-I T."/>
            <person name="Toyoda A."/>
            <person name="Bronner-Fraser M."/>
            <person name="Fujiyama A."/>
            <person name="Holland L.Z."/>
            <person name="Holland P.W.H."/>
            <person name="Satoh N."/>
            <person name="Rokhsar D.S."/>
        </authorList>
    </citation>
    <scope>NUCLEOTIDE SEQUENCE [LARGE SCALE GENOMIC DNA]</scope>
    <source>
        <strain evidence="2">S238N-H82</strain>
        <tissue evidence="2">Testes</tissue>
    </source>
</reference>
<dbReference type="InterPro" id="IPR035647">
    <property type="entry name" value="EFG_III/V"/>
</dbReference>
<evidence type="ECO:0000313" key="2">
    <source>
        <dbReference type="EMBL" id="EEN51907.1"/>
    </source>
</evidence>
<organism>
    <name type="scientific">Branchiostoma floridae</name>
    <name type="common">Florida lancelet</name>
    <name type="synonym">Amphioxus</name>
    <dbReference type="NCBI Taxonomy" id="7739"/>
    <lineage>
        <taxon>Eukaryota</taxon>
        <taxon>Metazoa</taxon>
        <taxon>Chordata</taxon>
        <taxon>Cephalochordata</taxon>
        <taxon>Leptocardii</taxon>
        <taxon>Amphioxiformes</taxon>
        <taxon>Branchiostomatidae</taxon>
        <taxon>Branchiostoma</taxon>
    </lineage>
</organism>
<dbReference type="AlphaFoldDB" id="C3Z672"/>
<sequence>CPQDSTGGIYSCMNKRRGHVTEENQIIGTPQVVVKAYLPVMESFVSGADMLHGCTYRGLTPQKCPQSMTQNWLKVARFLRNGWLLRAFFPQERNYEEMEMLNLIDV</sequence>
<name>C3Z672_BRAFL</name>
<dbReference type="STRING" id="7739.C3Z672"/>
<dbReference type="Pfam" id="PF00679">
    <property type="entry name" value="EFG_C"/>
    <property type="match status" value="1"/>
</dbReference>
<evidence type="ECO:0000259" key="1">
    <source>
        <dbReference type="Pfam" id="PF00679"/>
    </source>
</evidence>
<dbReference type="Gene3D" id="3.30.70.240">
    <property type="match status" value="1"/>
</dbReference>
<feature type="non-terminal residue" evidence="2">
    <location>
        <position position="1"/>
    </location>
</feature>
<dbReference type="InterPro" id="IPR000640">
    <property type="entry name" value="EFG_V-like"/>
</dbReference>
<dbReference type="EMBL" id="GG666585">
    <property type="protein sequence ID" value="EEN51907.1"/>
    <property type="molecule type" value="Genomic_DNA"/>
</dbReference>
<feature type="domain" description="Elongation factor EFG" evidence="1">
    <location>
        <begin position="1"/>
        <end position="55"/>
    </location>
</feature>
<dbReference type="eggNOG" id="KOG0469">
    <property type="taxonomic scope" value="Eukaryota"/>
</dbReference>
<accession>C3Z672</accession>
<dbReference type="SUPFAM" id="SSF54980">
    <property type="entry name" value="EF-G C-terminal domain-like"/>
    <property type="match status" value="1"/>
</dbReference>
<proteinExistence type="predicted"/>